<dbReference type="InterPro" id="IPR017850">
    <property type="entry name" value="Alkaline_phosphatase_core_sf"/>
</dbReference>
<dbReference type="EMBL" id="VWOX01000018">
    <property type="protein sequence ID" value="KAA5539569.1"/>
    <property type="molecule type" value="Genomic_DNA"/>
</dbReference>
<dbReference type="AlphaFoldDB" id="A0A5M6D1P2"/>
<comment type="caution">
    <text evidence="5">The sequence shown here is derived from an EMBL/GenBank/DDBJ whole genome shotgun (WGS) entry which is preliminary data.</text>
</comment>
<dbReference type="InterPro" id="IPR000917">
    <property type="entry name" value="Sulfatase_N"/>
</dbReference>
<dbReference type="Gene3D" id="3.40.720.10">
    <property type="entry name" value="Alkaline Phosphatase, subunit A"/>
    <property type="match status" value="1"/>
</dbReference>
<dbReference type="Pfam" id="PF00884">
    <property type="entry name" value="Sulfatase"/>
    <property type="match status" value="1"/>
</dbReference>
<reference evidence="5 6" key="1">
    <citation type="submission" date="2019-08" db="EMBL/GenBank/DDBJ databases">
        <authorList>
            <person name="Dhanesh K."/>
            <person name="Kumar G."/>
            <person name="Sasikala C."/>
            <person name="Venkata Ramana C."/>
        </authorList>
    </citation>
    <scope>NUCLEOTIDE SEQUENCE [LARGE SCALE GENOMIC DNA]</scope>
    <source>
        <strain evidence="5 6">JC645</strain>
    </source>
</reference>
<evidence type="ECO:0000313" key="6">
    <source>
        <dbReference type="Proteomes" id="UP000324479"/>
    </source>
</evidence>
<sequence>MKSRMITLLAACWICVGAAAAADRPNILLIVSEDNGPELGCYGDPFVDTPVLDQLAADGVRFQNAYVPQAGCSQSRAALLTGLWPHQNGQIGLATWKFRMYREDTANLVRSLQESGYRTGILGKLHVNPASAFPFDMKELSSSNFGRKNLEAYAKHAKSFFDAGDKPFFLSVNYPDAHRPFIRQVQELPPKPLTGNDVKPLGYFGLDTPQLRSETAGYYNCINRLDSLVGDLLDSLRRSGKADNTLVVYLGDHGADLLRSKRTSYEGGVRIPLILRWPKIAKRNQVRNELVSTLDLMPTLLSVANAEPVVNLPGMSLLPLLRGEETPWREYLFTEYHLHSAHNFYPQRTIRDERFKLIQNLMPGKVNPGYDFTTNRFFAGLPTTIDSAPDPVRNAYERMRAPPEFELYDLQSDPHEFQNLARDADHAATLERLKTNLIQWRTRTNDPLLIANNLERLKSEIDACFVDGAAAKDRLKLNYPDYFFSKQP</sequence>
<name>A0A5M6D1P2_9BACT</name>
<organism evidence="5 6">
    <name type="scientific">Roseiconus nitratireducens</name>
    <dbReference type="NCBI Taxonomy" id="2605748"/>
    <lineage>
        <taxon>Bacteria</taxon>
        <taxon>Pseudomonadati</taxon>
        <taxon>Planctomycetota</taxon>
        <taxon>Planctomycetia</taxon>
        <taxon>Pirellulales</taxon>
        <taxon>Pirellulaceae</taxon>
        <taxon>Roseiconus</taxon>
    </lineage>
</organism>
<evidence type="ECO:0000259" key="4">
    <source>
        <dbReference type="Pfam" id="PF00884"/>
    </source>
</evidence>
<dbReference type="PANTHER" id="PTHR42693">
    <property type="entry name" value="ARYLSULFATASE FAMILY MEMBER"/>
    <property type="match status" value="1"/>
</dbReference>
<dbReference type="Proteomes" id="UP000324479">
    <property type="component" value="Unassembled WGS sequence"/>
</dbReference>
<keyword evidence="2" id="KW-0378">Hydrolase</keyword>
<accession>A0A5M6D1P2</accession>
<dbReference type="SUPFAM" id="SSF53649">
    <property type="entry name" value="Alkaline phosphatase-like"/>
    <property type="match status" value="1"/>
</dbReference>
<evidence type="ECO:0000256" key="2">
    <source>
        <dbReference type="ARBA" id="ARBA00022801"/>
    </source>
</evidence>
<protein>
    <submittedName>
        <fullName evidence="5">Sulfatase</fullName>
    </submittedName>
</protein>
<feature type="domain" description="Sulfatase N-terminal" evidence="4">
    <location>
        <begin position="25"/>
        <end position="305"/>
    </location>
</feature>
<dbReference type="PANTHER" id="PTHR42693:SF53">
    <property type="entry name" value="ENDO-4-O-SULFATASE"/>
    <property type="match status" value="1"/>
</dbReference>
<comment type="similarity">
    <text evidence="1">Belongs to the sulfatase family.</text>
</comment>
<dbReference type="CDD" id="cd16027">
    <property type="entry name" value="SGSH"/>
    <property type="match status" value="1"/>
</dbReference>
<evidence type="ECO:0000256" key="1">
    <source>
        <dbReference type="ARBA" id="ARBA00008779"/>
    </source>
</evidence>
<dbReference type="InterPro" id="IPR050738">
    <property type="entry name" value="Sulfatase"/>
</dbReference>
<gene>
    <name evidence="5" type="ORF">FYK55_23630</name>
</gene>
<keyword evidence="6" id="KW-1185">Reference proteome</keyword>
<evidence type="ECO:0000313" key="5">
    <source>
        <dbReference type="EMBL" id="KAA5539569.1"/>
    </source>
</evidence>
<feature type="signal peptide" evidence="3">
    <location>
        <begin position="1"/>
        <end position="21"/>
    </location>
</feature>
<evidence type="ECO:0000256" key="3">
    <source>
        <dbReference type="SAM" id="SignalP"/>
    </source>
</evidence>
<proteinExistence type="inferred from homology"/>
<feature type="chain" id="PRO_5024322886" evidence="3">
    <location>
        <begin position="22"/>
        <end position="488"/>
    </location>
</feature>
<dbReference type="GO" id="GO:0004065">
    <property type="term" value="F:arylsulfatase activity"/>
    <property type="evidence" value="ECO:0007669"/>
    <property type="project" value="TreeGrafter"/>
</dbReference>
<keyword evidence="3" id="KW-0732">Signal</keyword>